<keyword evidence="10 13" id="KW-0408">Iron</keyword>
<accession>A0AAU9RS25</accession>
<keyword evidence="4" id="KW-0349">Heme</keyword>
<feature type="binding site" description="axial binding residue" evidence="13">
    <location>
        <position position="256"/>
    </location>
    <ligand>
        <name>heme b</name>
        <dbReference type="ChEBI" id="CHEBI:60344"/>
        <label>1</label>
    </ligand>
    <ligandPart>
        <name>Fe</name>
        <dbReference type="ChEBI" id="CHEBI:18248"/>
    </ligandPart>
</feature>
<feature type="binding site" description="axial binding residue" evidence="13">
    <location>
        <position position="289"/>
    </location>
    <ligand>
        <name>heme b</name>
        <dbReference type="ChEBI" id="CHEBI:60344"/>
        <label>1</label>
    </ligand>
    <ligandPart>
        <name>Fe</name>
        <dbReference type="ChEBI" id="CHEBI:18248"/>
    </ligandPart>
</feature>
<dbReference type="AlphaFoldDB" id="A0AAU9RS25"/>
<dbReference type="SMART" id="SM00665">
    <property type="entry name" value="B561"/>
    <property type="match status" value="1"/>
</dbReference>
<evidence type="ECO:0000256" key="4">
    <source>
        <dbReference type="ARBA" id="ARBA00022617"/>
    </source>
</evidence>
<keyword evidence="19" id="KW-1185">Reference proteome</keyword>
<evidence type="ECO:0000256" key="1">
    <source>
        <dbReference type="ARBA" id="ARBA00001970"/>
    </source>
</evidence>
<evidence type="ECO:0000256" key="8">
    <source>
        <dbReference type="ARBA" id="ARBA00022982"/>
    </source>
</evidence>
<dbReference type="Gene3D" id="1.20.120.1770">
    <property type="match status" value="1"/>
</dbReference>
<evidence type="ECO:0000256" key="12">
    <source>
        <dbReference type="ARBA" id="ARBA00053871"/>
    </source>
</evidence>
<dbReference type="PROSITE" id="PS50939">
    <property type="entry name" value="CYTOCHROME_B561"/>
    <property type="match status" value="1"/>
</dbReference>
<dbReference type="GO" id="GO:0016020">
    <property type="term" value="C:membrane"/>
    <property type="evidence" value="ECO:0007669"/>
    <property type="project" value="UniProtKB-SubCell"/>
</dbReference>
<comment type="function">
    <text evidence="12">May act as a catecholamine-responsive trans-membrane electron transporter.</text>
</comment>
<feature type="transmembrane region" description="Helical" evidence="14">
    <location>
        <begin position="291"/>
        <end position="309"/>
    </location>
</feature>
<dbReference type="Proteomes" id="UP000836841">
    <property type="component" value="Chromosome 2"/>
</dbReference>
<keyword evidence="3" id="KW-0813">Transport</keyword>
<keyword evidence="9 14" id="KW-1133">Transmembrane helix</keyword>
<dbReference type="PANTHER" id="PTHR23130">
    <property type="entry name" value="CYTOCHROME B561 AND DOMON DOMAIN-CONTAINING PROTEIN"/>
    <property type="match status" value="1"/>
</dbReference>
<name>A0AAU9RS25_THLAR</name>
<evidence type="ECO:0000256" key="6">
    <source>
        <dbReference type="ARBA" id="ARBA00022723"/>
    </source>
</evidence>
<organism evidence="18 19">
    <name type="scientific">Thlaspi arvense</name>
    <name type="common">Field penny-cress</name>
    <dbReference type="NCBI Taxonomy" id="13288"/>
    <lineage>
        <taxon>Eukaryota</taxon>
        <taxon>Viridiplantae</taxon>
        <taxon>Streptophyta</taxon>
        <taxon>Embryophyta</taxon>
        <taxon>Tracheophyta</taxon>
        <taxon>Spermatophyta</taxon>
        <taxon>Magnoliopsida</taxon>
        <taxon>eudicotyledons</taxon>
        <taxon>Gunneridae</taxon>
        <taxon>Pentapetalae</taxon>
        <taxon>rosids</taxon>
        <taxon>malvids</taxon>
        <taxon>Brassicales</taxon>
        <taxon>Brassicaceae</taxon>
        <taxon>Thlaspideae</taxon>
        <taxon>Thlaspi</taxon>
    </lineage>
</organism>
<evidence type="ECO:0000259" key="17">
    <source>
        <dbReference type="PROSITE" id="PS50939"/>
    </source>
</evidence>
<dbReference type="InterPro" id="IPR006593">
    <property type="entry name" value="Cyt_b561/ferric_Rdtase_TM"/>
</dbReference>
<feature type="binding site" description="axial binding residue" evidence="13">
    <location>
        <position position="220"/>
    </location>
    <ligand>
        <name>heme b</name>
        <dbReference type="ChEBI" id="CHEBI:60344"/>
        <label>1</label>
    </ligand>
    <ligandPart>
        <name>Fe</name>
        <dbReference type="ChEBI" id="CHEBI:18248"/>
    </ligandPart>
</feature>
<evidence type="ECO:0000256" key="15">
    <source>
        <dbReference type="SAM" id="SignalP"/>
    </source>
</evidence>
<protein>
    <recommendedName>
        <fullName evidence="20">Cytochrome b561 and DOMON domain-containing protein</fullName>
    </recommendedName>
</protein>
<gene>
    <name evidence="18" type="ORF">TAV2_LOCUS7100</name>
</gene>
<keyword evidence="8" id="KW-0249">Electron transport</keyword>
<evidence type="ECO:0000256" key="14">
    <source>
        <dbReference type="SAM" id="Phobius"/>
    </source>
</evidence>
<evidence type="ECO:0000256" key="7">
    <source>
        <dbReference type="ARBA" id="ARBA00022729"/>
    </source>
</evidence>
<keyword evidence="7 15" id="KW-0732">Signal</keyword>
<feature type="domain" description="DOMON" evidence="16">
    <location>
        <begin position="56"/>
        <end position="171"/>
    </location>
</feature>
<dbReference type="InterPro" id="IPR005018">
    <property type="entry name" value="DOMON_domain"/>
</dbReference>
<evidence type="ECO:0000313" key="18">
    <source>
        <dbReference type="EMBL" id="CAH2046036.1"/>
    </source>
</evidence>
<evidence type="ECO:0000256" key="2">
    <source>
        <dbReference type="ARBA" id="ARBA00004141"/>
    </source>
</evidence>
<evidence type="ECO:0000256" key="3">
    <source>
        <dbReference type="ARBA" id="ARBA00022448"/>
    </source>
</evidence>
<dbReference type="Pfam" id="PF04526">
    <property type="entry name" value="DUF568"/>
    <property type="match status" value="1"/>
</dbReference>
<dbReference type="PIRSF" id="PIRSF037471">
    <property type="entry name" value="UCP037471"/>
    <property type="match status" value="1"/>
</dbReference>
<evidence type="ECO:0000313" key="19">
    <source>
        <dbReference type="Proteomes" id="UP000836841"/>
    </source>
</evidence>
<keyword evidence="6 13" id="KW-0479">Metal-binding</keyword>
<feature type="non-terminal residue" evidence="18">
    <location>
        <position position="403"/>
    </location>
</feature>
<feature type="signal peptide" evidence="15">
    <location>
        <begin position="1"/>
        <end position="33"/>
    </location>
</feature>
<proteinExistence type="predicted"/>
<dbReference type="InterPro" id="IPR045265">
    <property type="entry name" value="AIR12_DOMON"/>
</dbReference>
<dbReference type="InterPro" id="IPR017214">
    <property type="entry name" value="UCP037471"/>
</dbReference>
<feature type="transmembrane region" description="Helical" evidence="14">
    <location>
        <begin position="221"/>
        <end position="239"/>
    </location>
</feature>
<feature type="binding site" description="axial binding residue" evidence="13">
    <location>
        <position position="325"/>
    </location>
    <ligand>
        <name>heme b</name>
        <dbReference type="ChEBI" id="CHEBI:60344"/>
        <label>1</label>
    </ligand>
    <ligandPart>
        <name>Fe</name>
        <dbReference type="ChEBI" id="CHEBI:18248"/>
    </ligandPart>
</feature>
<dbReference type="CDD" id="cd09629">
    <property type="entry name" value="DOMON_CIL1_like"/>
    <property type="match status" value="1"/>
</dbReference>
<comment type="subcellular location">
    <subcellularLocation>
        <location evidence="2">Membrane</location>
        <topology evidence="2">Multi-pass membrane protein</topology>
    </subcellularLocation>
</comment>
<dbReference type="GO" id="GO:0046872">
    <property type="term" value="F:metal ion binding"/>
    <property type="evidence" value="ECO:0007669"/>
    <property type="project" value="UniProtKB-KW"/>
</dbReference>
<comment type="cofactor">
    <cofactor evidence="1">
        <name>heme b</name>
        <dbReference type="ChEBI" id="CHEBI:60344"/>
    </cofactor>
</comment>
<feature type="chain" id="PRO_5043998280" description="Cytochrome b561 and DOMON domain-containing protein" evidence="15">
    <location>
        <begin position="34"/>
        <end position="403"/>
    </location>
</feature>
<evidence type="ECO:0000259" key="16">
    <source>
        <dbReference type="PROSITE" id="PS50836"/>
    </source>
</evidence>
<feature type="transmembrane region" description="Helical" evidence="14">
    <location>
        <begin position="251"/>
        <end position="271"/>
    </location>
</feature>
<keyword evidence="5 14" id="KW-0812">Transmembrane</keyword>
<evidence type="ECO:0000256" key="13">
    <source>
        <dbReference type="PIRSR" id="PIRSR037471-1"/>
    </source>
</evidence>
<dbReference type="EMBL" id="OU466858">
    <property type="protein sequence ID" value="CAH2046036.1"/>
    <property type="molecule type" value="Genomic_DNA"/>
</dbReference>
<feature type="transmembrane region" description="Helical" evidence="14">
    <location>
        <begin position="356"/>
        <end position="380"/>
    </location>
</feature>
<dbReference type="PROSITE" id="PS50836">
    <property type="entry name" value="DOMON"/>
    <property type="match status" value="1"/>
</dbReference>
<dbReference type="FunFam" id="1.20.120.1770:FF:000007">
    <property type="entry name" value="Cytochrome b561 and DOMON domain-containing protein"/>
    <property type="match status" value="1"/>
</dbReference>
<evidence type="ECO:0000256" key="5">
    <source>
        <dbReference type="ARBA" id="ARBA00022692"/>
    </source>
</evidence>
<dbReference type="PANTHER" id="PTHR23130:SF167">
    <property type="entry name" value="CYTOCHROME B561 AND DOMON DOMAIN-CONTAINING PROTEIN"/>
    <property type="match status" value="1"/>
</dbReference>
<keyword evidence="11 14" id="KW-0472">Membrane</keyword>
<sequence length="403" mass="43814">VLFFLPNISMAKSSNVLLRLSVFIFIIAESALAQTCSKYKFSSNRLFKSCNNLPVLDSFLHYTYDSSSGNLQIAYRHTNLTPGKWVAWAVNPTSTGMVGAQAIVAYPQSDGAIRAYTSPISSYQTSLQEAVLSFNVTDLSATYQNNEMVIFATLNLPLANGGNINTVWQDGSLSGNNPLPHPTSGNNIRSVSTLNIISGASGSAAGGGTGKSKLRKRNIHGILNGVSWGIMMPLGAIIARYLRVAKSADPAWFYLHVFCQSSAYITGVAGWATGLKLGGESAGIQFTAHRAIGIALFCLATVQVFAMFLRPKPEHKYRVYWNIYHHTIGYTVIILALVNVFKGLDILRPEKQWRNAYTAIIVVLGIVAAVLEAFTWYVVIKRGKAEKSAKTAQLGNDGRSQYA</sequence>
<feature type="transmembrane region" description="Helical" evidence="14">
    <location>
        <begin position="321"/>
        <end position="341"/>
    </location>
</feature>
<evidence type="ECO:0008006" key="20">
    <source>
        <dbReference type="Google" id="ProtNLM"/>
    </source>
</evidence>
<evidence type="ECO:0000256" key="10">
    <source>
        <dbReference type="ARBA" id="ARBA00023004"/>
    </source>
</evidence>
<feature type="domain" description="Cytochrome b561" evidence="17">
    <location>
        <begin position="185"/>
        <end position="380"/>
    </location>
</feature>
<dbReference type="Pfam" id="PF03188">
    <property type="entry name" value="Cytochrom_B561"/>
    <property type="match status" value="1"/>
</dbReference>
<dbReference type="CDD" id="cd08760">
    <property type="entry name" value="Cyt_b561_FRRS1_like"/>
    <property type="match status" value="1"/>
</dbReference>
<reference evidence="18 19" key="1">
    <citation type="submission" date="2022-03" db="EMBL/GenBank/DDBJ databases">
        <authorList>
            <person name="Nunn A."/>
            <person name="Chopra R."/>
            <person name="Nunn A."/>
            <person name="Contreras Garrido A."/>
        </authorList>
    </citation>
    <scope>NUCLEOTIDE SEQUENCE [LARGE SCALE GENOMIC DNA]</scope>
</reference>
<evidence type="ECO:0000256" key="11">
    <source>
        <dbReference type="ARBA" id="ARBA00023136"/>
    </source>
</evidence>
<evidence type="ECO:0000256" key="9">
    <source>
        <dbReference type="ARBA" id="ARBA00022989"/>
    </source>
</evidence>